<evidence type="ECO:0000313" key="1">
    <source>
        <dbReference type="EMBL" id="KLV27012.1"/>
    </source>
</evidence>
<dbReference type="OrthoDB" id="2469080at2"/>
<keyword evidence="2" id="KW-1185">Reference proteome</keyword>
<dbReference type="EMBL" id="LDPH01000006">
    <property type="protein sequence ID" value="KLV27012.1"/>
    <property type="molecule type" value="Genomic_DNA"/>
</dbReference>
<name>A0A0J1IM15_NIACI</name>
<protein>
    <submittedName>
        <fullName evidence="1">Uncharacterized protein</fullName>
    </submittedName>
</protein>
<dbReference type="RefSeq" id="WP_047941553.1">
    <property type="nucleotide sequence ID" value="NZ_LDPH01000006.1"/>
</dbReference>
<dbReference type="Proteomes" id="UP000036045">
    <property type="component" value="Unassembled WGS sequence"/>
</dbReference>
<organism evidence="1 2">
    <name type="scientific">Niallia circulans</name>
    <name type="common">Bacillus circulans</name>
    <dbReference type="NCBI Taxonomy" id="1397"/>
    <lineage>
        <taxon>Bacteria</taxon>
        <taxon>Bacillati</taxon>
        <taxon>Bacillota</taxon>
        <taxon>Bacilli</taxon>
        <taxon>Bacillales</taxon>
        <taxon>Bacillaceae</taxon>
        <taxon>Niallia</taxon>
    </lineage>
</organism>
<dbReference type="PATRIC" id="fig|1397.4.peg.4887"/>
<sequence length="67" mass="7775">MNEQKGANMSDFGQINDNMMEADSDKTSVSIKTNVDPKNVLEDNPYFDKTKTYSKKELEKFKKFFRG</sequence>
<proteinExistence type="predicted"/>
<accession>A0A0J1IM15</accession>
<evidence type="ECO:0000313" key="2">
    <source>
        <dbReference type="Proteomes" id="UP000036045"/>
    </source>
</evidence>
<gene>
    <name evidence="1" type="ORF">ABW02_08570</name>
</gene>
<dbReference type="AlphaFoldDB" id="A0A0J1IM15"/>
<reference evidence="1 2" key="1">
    <citation type="submission" date="2015-05" db="EMBL/GenBank/DDBJ databases">
        <title>Whole genome sequence and identification of bacterial endophytes from Costus igneus.</title>
        <authorList>
            <person name="Lee Y.P."/>
            <person name="Gan H.M."/>
            <person name="Eng W."/>
            <person name="Wheatley M.S."/>
            <person name="Caraballo A."/>
            <person name="Polter S."/>
            <person name="Savka M.A."/>
            <person name="Hudson A.O."/>
        </authorList>
    </citation>
    <scope>NUCLEOTIDE SEQUENCE [LARGE SCALE GENOMIC DNA]</scope>
    <source>
        <strain evidence="1 2">RIT379</strain>
    </source>
</reference>
<comment type="caution">
    <text evidence="1">The sequence shown here is derived from an EMBL/GenBank/DDBJ whole genome shotgun (WGS) entry which is preliminary data.</text>
</comment>